<protein>
    <submittedName>
        <fullName evidence="2">F420-0:Gamma-glutamyl ligase</fullName>
    </submittedName>
</protein>
<organism evidence="2">
    <name type="scientific">Leptolyngbya boryana CZ1</name>
    <dbReference type="NCBI Taxonomy" id="3060204"/>
    <lineage>
        <taxon>Bacteria</taxon>
        <taxon>Bacillati</taxon>
        <taxon>Cyanobacteriota</taxon>
        <taxon>Cyanophyceae</taxon>
        <taxon>Leptolyngbyales</taxon>
        <taxon>Leptolyngbyaceae</taxon>
        <taxon>Leptolyngbya group</taxon>
        <taxon>Leptolyngbya</taxon>
    </lineage>
</organism>
<dbReference type="RefSeq" id="WP_017286468.1">
    <property type="nucleotide sequence ID" value="NZ_CP130144.1"/>
</dbReference>
<dbReference type="EMBL" id="CP130144">
    <property type="protein sequence ID" value="WNZ46083.1"/>
    <property type="molecule type" value="Genomic_DNA"/>
</dbReference>
<sequence>MKHGFGKTAIAKNDVQKIAKHHNLVWQYVDDRARHVYLFLATVQGAFVVILIGILAGLVGFVLLVLLLLEAQYWQRPSNTLEMTSGKWELAVYEPQRYVLVGQIELTNLTRRLEVMAPTVHAEVQLLSSGSLEGIQVKTRIIPRFQGAEPRNDGYWEAHIIKSMGHDPIEVIVEIEGANLSELKVAWIQLHYVSYGSRGRFPKIRHVIVPLKFPAVEDSKRWRPAQNADVLPIKTHLLTHLDDPVSVVKRYVMPHAQPGDIVTIGESPIAIMQGRYRHPSEIKPGWLATRLSYMFHPTSSLATACGLQSLIDIEGEARVLFAFIVGSIAKIFGVKGMFYRLAGEQARLIDDVTGTIPPYDQFIVMGPENSQELCDRIQRETGLSAAIVDVNDLKRVKILAASSGVSTSLLHQALISNPAGNANEQTPVVLIRPTDTFTERATVGLQSAK</sequence>
<feature type="transmembrane region" description="Helical" evidence="1">
    <location>
        <begin position="36"/>
        <end position="69"/>
    </location>
</feature>
<reference evidence="2" key="1">
    <citation type="journal article" date="2023" name="Plants (Basel)">
        <title>Genomic Analysis of Leptolyngbya boryana CZ1 Reveals Efficient Carbon Fixation Modules.</title>
        <authorList>
            <person name="Bai X."/>
            <person name="Wang H."/>
            <person name="Cheng W."/>
            <person name="Wang J."/>
            <person name="Ma M."/>
            <person name="Hu H."/>
            <person name="Song Z."/>
            <person name="Ma H."/>
            <person name="Fan Y."/>
            <person name="Du C."/>
            <person name="Xu J."/>
        </authorList>
    </citation>
    <scope>NUCLEOTIDE SEQUENCE</scope>
    <source>
        <strain evidence="2">CZ1</strain>
    </source>
</reference>
<reference evidence="2" key="2">
    <citation type="submission" date="2023-07" db="EMBL/GenBank/DDBJ databases">
        <authorList>
            <person name="Bai X.-H."/>
            <person name="Wang H.-H."/>
            <person name="Wang J."/>
            <person name="Ma M.-Y."/>
            <person name="Hu H.-H."/>
            <person name="Song Z.-L."/>
            <person name="Ma H.-G."/>
            <person name="Fan Y."/>
            <person name="Du C.-Y."/>
            <person name="Xu J.-C."/>
        </authorList>
    </citation>
    <scope>NUCLEOTIDE SEQUENCE</scope>
    <source>
        <strain evidence="2">CZ1</strain>
    </source>
</reference>
<keyword evidence="2" id="KW-0436">Ligase</keyword>
<evidence type="ECO:0000256" key="1">
    <source>
        <dbReference type="SAM" id="Phobius"/>
    </source>
</evidence>
<accession>A0AA96WVY3</accession>
<keyword evidence="1" id="KW-0472">Membrane</keyword>
<dbReference type="GO" id="GO:0016874">
    <property type="term" value="F:ligase activity"/>
    <property type="evidence" value="ECO:0007669"/>
    <property type="project" value="UniProtKB-KW"/>
</dbReference>
<evidence type="ECO:0000313" key="2">
    <source>
        <dbReference type="EMBL" id="WNZ46083.1"/>
    </source>
</evidence>
<dbReference type="AlphaFoldDB" id="A0AA96WVY3"/>
<name>A0AA96WVY3_LEPBY</name>
<proteinExistence type="predicted"/>
<keyword evidence="1" id="KW-0812">Transmembrane</keyword>
<dbReference type="SUPFAM" id="SSF144010">
    <property type="entry name" value="CofE-like"/>
    <property type="match status" value="1"/>
</dbReference>
<gene>
    <name evidence="2" type="ORF">Q2T42_30300</name>
</gene>
<keyword evidence="1" id="KW-1133">Transmembrane helix</keyword>